<dbReference type="Proteomes" id="UP001156666">
    <property type="component" value="Unassembled WGS sequence"/>
</dbReference>
<evidence type="ECO:0008006" key="3">
    <source>
        <dbReference type="Google" id="ProtNLM"/>
    </source>
</evidence>
<accession>A0AA37WCZ0</accession>
<dbReference type="AlphaFoldDB" id="A0AA37WCZ0"/>
<dbReference type="EMBL" id="BSOH01000010">
    <property type="protein sequence ID" value="GLR17261.1"/>
    <property type="molecule type" value="Genomic_DNA"/>
</dbReference>
<comment type="caution">
    <text evidence="1">The sequence shown here is derived from an EMBL/GenBank/DDBJ whole genome shotgun (WGS) entry which is preliminary data.</text>
</comment>
<sequence>MKMILILLVFLFSNQLSDQDNSLEIHVIDLKNRTGQVILDVFDSELGFPMKTENAIFRRKMSIPQDGKLVFYIHGLKDGEYAFALIHDENENDKLDQNFIGIPKEGAGASNNATGFMRPPSYKDSKFIVTKPLKLTIKMLYF</sequence>
<keyword evidence="2" id="KW-1185">Reference proteome</keyword>
<evidence type="ECO:0000313" key="1">
    <source>
        <dbReference type="EMBL" id="GLR17261.1"/>
    </source>
</evidence>
<name>A0AA37WCZ0_9BACT</name>
<organism evidence="1 2">
    <name type="scientific">Portibacter lacus</name>
    <dbReference type="NCBI Taxonomy" id="1099794"/>
    <lineage>
        <taxon>Bacteria</taxon>
        <taxon>Pseudomonadati</taxon>
        <taxon>Bacteroidota</taxon>
        <taxon>Saprospiria</taxon>
        <taxon>Saprospirales</taxon>
        <taxon>Haliscomenobacteraceae</taxon>
        <taxon>Portibacter</taxon>
    </lineage>
</organism>
<protein>
    <recommendedName>
        <fullName evidence="3">DUF2141 domain-containing protein</fullName>
    </recommendedName>
</protein>
<gene>
    <name evidence="1" type="ORF">GCM10007940_18760</name>
</gene>
<dbReference type="InterPro" id="IPR018673">
    <property type="entry name" value="DUF2141"/>
</dbReference>
<proteinExistence type="predicted"/>
<reference evidence="1" key="2">
    <citation type="submission" date="2023-01" db="EMBL/GenBank/DDBJ databases">
        <title>Draft genome sequence of Portibacter lacus strain NBRC 108769.</title>
        <authorList>
            <person name="Sun Q."/>
            <person name="Mori K."/>
        </authorList>
    </citation>
    <scope>NUCLEOTIDE SEQUENCE</scope>
    <source>
        <strain evidence="1">NBRC 108769</strain>
    </source>
</reference>
<dbReference type="Pfam" id="PF09912">
    <property type="entry name" value="DUF2141"/>
    <property type="match status" value="1"/>
</dbReference>
<evidence type="ECO:0000313" key="2">
    <source>
        <dbReference type="Proteomes" id="UP001156666"/>
    </source>
</evidence>
<dbReference type="RefSeq" id="WP_235293863.1">
    <property type="nucleotide sequence ID" value="NZ_BSOH01000010.1"/>
</dbReference>
<reference evidence="1" key="1">
    <citation type="journal article" date="2014" name="Int. J. Syst. Evol. Microbiol.">
        <title>Complete genome sequence of Corynebacterium casei LMG S-19264T (=DSM 44701T), isolated from a smear-ripened cheese.</title>
        <authorList>
            <consortium name="US DOE Joint Genome Institute (JGI-PGF)"/>
            <person name="Walter F."/>
            <person name="Albersmeier A."/>
            <person name="Kalinowski J."/>
            <person name="Ruckert C."/>
        </authorList>
    </citation>
    <scope>NUCLEOTIDE SEQUENCE</scope>
    <source>
        <strain evidence="1">NBRC 108769</strain>
    </source>
</reference>